<feature type="compositionally biased region" description="Basic and acidic residues" evidence="4">
    <location>
        <begin position="132"/>
        <end position="149"/>
    </location>
</feature>
<feature type="region of interest" description="Disordered" evidence="4">
    <location>
        <begin position="80"/>
        <end position="184"/>
    </location>
</feature>
<dbReference type="GO" id="GO:0016740">
    <property type="term" value="F:transferase activity"/>
    <property type="evidence" value="ECO:0007669"/>
    <property type="project" value="UniProtKB-KW"/>
</dbReference>
<evidence type="ECO:0000256" key="3">
    <source>
        <dbReference type="ARBA" id="ARBA00023277"/>
    </source>
</evidence>
<dbReference type="FunFam" id="3.40.50.11350:FF:000014">
    <property type="entry name" value="Uncharacterized protein"/>
    <property type="match status" value="1"/>
</dbReference>
<keyword evidence="2" id="KW-0294">Fucose metabolism</keyword>
<feature type="compositionally biased region" description="Basic residues" evidence="4">
    <location>
        <begin position="97"/>
        <end position="108"/>
    </location>
</feature>
<feature type="compositionally biased region" description="Basic and acidic residues" evidence="4">
    <location>
        <begin position="109"/>
        <end position="124"/>
    </location>
</feature>
<feature type="compositionally biased region" description="Basic and acidic residues" evidence="4">
    <location>
        <begin position="158"/>
        <end position="184"/>
    </location>
</feature>
<keyword evidence="5" id="KW-1133">Transmembrane helix</keyword>
<gene>
    <name evidence="6" type="ORF">DBRI00130_LOCUS9169</name>
</gene>
<keyword evidence="5" id="KW-0812">Transmembrane</keyword>
<evidence type="ECO:0000313" key="6">
    <source>
        <dbReference type="EMBL" id="CAE4596290.1"/>
    </source>
</evidence>
<dbReference type="PANTHER" id="PTHR31469">
    <property type="entry name" value="OS07G0633600 PROTEIN"/>
    <property type="match status" value="1"/>
</dbReference>
<organism evidence="6">
    <name type="scientific">Ditylum brightwellii</name>
    <dbReference type="NCBI Taxonomy" id="49249"/>
    <lineage>
        <taxon>Eukaryota</taxon>
        <taxon>Sar</taxon>
        <taxon>Stramenopiles</taxon>
        <taxon>Ochrophyta</taxon>
        <taxon>Bacillariophyta</taxon>
        <taxon>Mediophyceae</taxon>
        <taxon>Lithodesmiophycidae</taxon>
        <taxon>Lithodesmiales</taxon>
        <taxon>Lithodesmiaceae</taxon>
        <taxon>Ditylum</taxon>
    </lineage>
</organism>
<dbReference type="CDD" id="cd11296">
    <property type="entry name" value="O-FucT_like"/>
    <property type="match status" value="1"/>
</dbReference>
<dbReference type="Gene3D" id="3.40.50.11350">
    <property type="match status" value="1"/>
</dbReference>
<dbReference type="InterPro" id="IPR019378">
    <property type="entry name" value="GDP-Fuc_O-FucTrfase"/>
</dbReference>
<dbReference type="GO" id="GO:0006004">
    <property type="term" value="P:fucose metabolic process"/>
    <property type="evidence" value="ECO:0007669"/>
    <property type="project" value="UniProtKB-KW"/>
</dbReference>
<evidence type="ECO:0000256" key="4">
    <source>
        <dbReference type="SAM" id="MobiDB-lite"/>
    </source>
</evidence>
<evidence type="ECO:0000256" key="5">
    <source>
        <dbReference type="SAM" id="Phobius"/>
    </source>
</evidence>
<evidence type="ECO:0008006" key="7">
    <source>
        <dbReference type="Google" id="ProtNLM"/>
    </source>
</evidence>
<dbReference type="Pfam" id="PF10250">
    <property type="entry name" value="O-FucT"/>
    <property type="match status" value="1"/>
</dbReference>
<dbReference type="AlphaFoldDB" id="A0A7S4VPY5"/>
<accession>A0A7S4VPY5</accession>
<protein>
    <recommendedName>
        <fullName evidence="7">O-fucosyltransferase family protein</fullName>
    </recommendedName>
</protein>
<proteinExistence type="predicted"/>
<dbReference type="EMBL" id="HBNS01011340">
    <property type="protein sequence ID" value="CAE4596290.1"/>
    <property type="molecule type" value="Transcribed_RNA"/>
</dbReference>
<name>A0A7S4VPY5_9STRA</name>
<evidence type="ECO:0000256" key="2">
    <source>
        <dbReference type="ARBA" id="ARBA00023253"/>
    </source>
</evidence>
<sequence>MAIDHHQRGRHPFPKHSSPIPLFKSLPLFVSIFAFVLLCSTLSICWYIQSHNANSANFVSPHHLLRHDRFPLKRHFEGGTIKDESKHNGNAIPRGILGHKHHHFRSKKKENNLIDAKEEKGNKRETKKKRQARDALEDVKKNDENKQEAHNTLPDDVIEFHGVLKPEKKENNPLDVKEETETKKERVVNDVLEDDEKNDEDRDSIHDILPDIIESDENENIPLDVEEEKIETTKEKLARGIAGLPMSQTPALEGAHRGSIQCNGTVNANALAYWNEPQGERDVNFVSPFAVKDGTEKYLSFEMDVGGWNNIRMSLENIFIIAVAMNRTLILPPDQDIYLLMSKKSKGRKFGQFYPLHTEYFQKRLRTISTADFLEKEGRVHGKLPIREDMKQKVLAASHSCEFRNKSETACMRLYDHYSLVGNTPEFYQFKTCVIFDKDVYEGREMSAEHSEKALEFCAGRDMLNITSTMQDSTLIHFHSSELDNRFQLNFYGALHFTDPAVDNFFKRFVRDYMHYVDPIYCAASKIITSLQEESLLRGFETDEEGGGGYSSLHVRRGDLQFKDEKISGAEWYNNTKELWKENEILYIATDERNKTFFDDLKEHHDLRFLDDYWDMAGLEELDSYYMGMIDTIVASRGRKFVGTYFSTFSAFINRLRGYYGMSMKDSYYGTLMYKNTLHEWRDHNGPEFSHEWPYGWMGIDGDEIPSREIF</sequence>
<dbReference type="Gene3D" id="3.40.50.11340">
    <property type="match status" value="1"/>
</dbReference>
<evidence type="ECO:0000256" key="1">
    <source>
        <dbReference type="ARBA" id="ARBA00022679"/>
    </source>
</evidence>
<keyword evidence="3" id="KW-0119">Carbohydrate metabolism</keyword>
<reference evidence="6" key="1">
    <citation type="submission" date="2021-01" db="EMBL/GenBank/DDBJ databases">
        <authorList>
            <person name="Corre E."/>
            <person name="Pelletier E."/>
            <person name="Niang G."/>
            <person name="Scheremetjew M."/>
            <person name="Finn R."/>
            <person name="Kale V."/>
            <person name="Holt S."/>
            <person name="Cochrane G."/>
            <person name="Meng A."/>
            <person name="Brown T."/>
            <person name="Cohen L."/>
        </authorList>
    </citation>
    <scope>NUCLEOTIDE SEQUENCE</scope>
    <source>
        <strain evidence="6">GSO104</strain>
    </source>
</reference>
<feature type="transmembrane region" description="Helical" evidence="5">
    <location>
        <begin position="26"/>
        <end position="49"/>
    </location>
</feature>
<keyword evidence="1" id="KW-0808">Transferase</keyword>
<keyword evidence="5" id="KW-0472">Membrane</keyword>
<dbReference type="PANTHER" id="PTHR31469:SF8">
    <property type="entry name" value="OS07G0641000 PROTEIN"/>
    <property type="match status" value="1"/>
</dbReference>